<dbReference type="GO" id="GO:0005737">
    <property type="term" value="C:cytoplasm"/>
    <property type="evidence" value="ECO:0007669"/>
    <property type="project" value="TreeGrafter"/>
</dbReference>
<dbReference type="PANTHER" id="PTHR20857">
    <property type="entry name" value="THIAMINE-PHOSPHATE PYROPHOSPHORYLASE"/>
    <property type="match status" value="1"/>
</dbReference>
<dbReference type="NCBIfam" id="NF005819">
    <property type="entry name" value="PRK07695.1"/>
    <property type="match status" value="1"/>
</dbReference>
<dbReference type="CDD" id="cd00564">
    <property type="entry name" value="TMP_TenI"/>
    <property type="match status" value="1"/>
</dbReference>
<reference evidence="5" key="2">
    <citation type="submission" date="2017-01" db="EMBL/GenBank/DDBJ databases">
        <title>Genome sequencing and annotation of Geobacillus sp. 1017, a Hydrocarbon-Oxidizing Thermophilic Bacterium Isolated from a Heavy Oil Reservoir (China).</title>
        <authorList>
            <person name="Kadnikov V.V."/>
            <person name="Mardanov A.V."/>
            <person name="Poltaraus A.B."/>
            <person name="Sokolova D.S."/>
            <person name="Semenova E.M."/>
            <person name="Ravin N.V."/>
            <person name="Tourova T.P."/>
            <person name="Nazina T.N."/>
        </authorList>
    </citation>
    <scope>NUCLEOTIDE SEQUENCE [LARGE SCALE GENOMIC DNA]</scope>
    <source>
        <strain evidence="5">1017</strain>
    </source>
</reference>
<dbReference type="Proteomes" id="UP000186030">
    <property type="component" value="Unassembled WGS sequence"/>
</dbReference>
<dbReference type="AlphaFoldDB" id="A0A1Q5SSP1"/>
<evidence type="ECO:0000259" key="3">
    <source>
        <dbReference type="Pfam" id="PF02581"/>
    </source>
</evidence>
<evidence type="ECO:0000256" key="2">
    <source>
        <dbReference type="ARBA" id="ARBA00022977"/>
    </source>
</evidence>
<dbReference type="GO" id="GO:0009228">
    <property type="term" value="P:thiamine biosynthetic process"/>
    <property type="evidence" value="ECO:0007669"/>
    <property type="project" value="UniProtKB-KW"/>
</dbReference>
<dbReference type="Gene3D" id="3.20.20.70">
    <property type="entry name" value="Aldolase class I"/>
    <property type="match status" value="1"/>
</dbReference>
<sequence>MYGRKKGMAMGVLHFISTGRQTVGEFAAICAHTHPYADLIHIREKGKTAREVAAFVMSLLRVGVPPQKIIVNDRVDVAAVYGVKGVQLAYHSLPVRAVRRSFPDLTVGCSVHGLEEAKQAEQDGAHFCLYGHIFPTESKPGLRPRGLDSLAEIVAAVSIPVIAIGGIHAGNARRVLEAGAAGVAVLSAVFFAADPVAEAKRLADIVKGRG</sequence>
<evidence type="ECO:0000256" key="1">
    <source>
        <dbReference type="ARBA" id="ARBA00004948"/>
    </source>
</evidence>
<proteinExistence type="predicted"/>
<feature type="domain" description="Thiamine phosphate synthase/TenI" evidence="3">
    <location>
        <begin position="36"/>
        <end position="189"/>
    </location>
</feature>
<dbReference type="EMBL" id="MQMG01000042">
    <property type="protein sequence ID" value="OKO91031.1"/>
    <property type="molecule type" value="Genomic_DNA"/>
</dbReference>
<dbReference type="Pfam" id="PF02581">
    <property type="entry name" value="TMP-TENI"/>
    <property type="match status" value="1"/>
</dbReference>
<keyword evidence="2" id="KW-0784">Thiamine biosynthesis</keyword>
<reference evidence="4 5" key="1">
    <citation type="submission" date="2016-11" db="EMBL/GenBank/DDBJ databases">
        <authorList>
            <person name="Kadnikov V."/>
            <person name="Nazina T."/>
        </authorList>
    </citation>
    <scope>NUCLEOTIDE SEQUENCE [LARGE SCALE GENOMIC DNA]</scope>
    <source>
        <strain evidence="4 5">1017</strain>
    </source>
</reference>
<protein>
    <submittedName>
        <fullName evidence="4">Thiamin-phosphate pyrophosphorylase</fullName>
    </submittedName>
</protein>
<comment type="caution">
    <text evidence="4">The sequence shown here is derived from an EMBL/GenBank/DDBJ whole genome shotgun (WGS) entry which is preliminary data.</text>
</comment>
<dbReference type="PANTHER" id="PTHR20857:SF22">
    <property type="entry name" value="THIAZOLE TAUTOMERASE"/>
    <property type="match status" value="1"/>
</dbReference>
<organism evidence="4 5">
    <name type="scientific">Geobacillus proteiniphilus</name>
    <dbReference type="NCBI Taxonomy" id="860353"/>
    <lineage>
        <taxon>Bacteria</taxon>
        <taxon>Bacillati</taxon>
        <taxon>Bacillota</taxon>
        <taxon>Bacilli</taxon>
        <taxon>Bacillales</taxon>
        <taxon>Anoxybacillaceae</taxon>
        <taxon>Geobacillus</taxon>
    </lineage>
</organism>
<dbReference type="InterPro" id="IPR013785">
    <property type="entry name" value="Aldolase_TIM"/>
</dbReference>
<dbReference type="GO" id="GO:0004789">
    <property type="term" value="F:thiamine-phosphate diphosphorylase activity"/>
    <property type="evidence" value="ECO:0007669"/>
    <property type="project" value="TreeGrafter"/>
</dbReference>
<evidence type="ECO:0000313" key="5">
    <source>
        <dbReference type="Proteomes" id="UP000186030"/>
    </source>
</evidence>
<comment type="pathway">
    <text evidence="1">Cofactor biosynthesis; thiamine diphosphate biosynthesis.</text>
</comment>
<evidence type="ECO:0000313" key="4">
    <source>
        <dbReference type="EMBL" id="OKO91031.1"/>
    </source>
</evidence>
<accession>A0A1Q5SSP1</accession>
<dbReference type="SUPFAM" id="SSF51391">
    <property type="entry name" value="Thiamin phosphate synthase"/>
    <property type="match status" value="1"/>
</dbReference>
<name>A0A1Q5SSP1_9BACL</name>
<dbReference type="InterPro" id="IPR022998">
    <property type="entry name" value="ThiamineP_synth_TenI"/>
</dbReference>
<gene>
    <name evidence="4" type="ORF">BRO54_2888</name>
</gene>
<dbReference type="InterPro" id="IPR036206">
    <property type="entry name" value="ThiamineP_synth_sf"/>
</dbReference>